<dbReference type="AlphaFoldDB" id="A0A9D4GW36"/>
<dbReference type="Gene3D" id="2.60.120.40">
    <property type="match status" value="1"/>
</dbReference>
<dbReference type="EMBL" id="JAIWYP010000005">
    <property type="protein sequence ID" value="KAH3824110.1"/>
    <property type="molecule type" value="Genomic_DNA"/>
</dbReference>
<keyword evidence="5" id="KW-1185">Reference proteome</keyword>
<dbReference type="InterPro" id="IPR008983">
    <property type="entry name" value="Tumour_necrosis_fac-like_dom"/>
</dbReference>
<keyword evidence="2" id="KW-0964">Secreted</keyword>
<dbReference type="PANTHER" id="PTHR15427">
    <property type="entry name" value="EMILIN ELASTIN MICROFIBRIL INTERFACE-LOCATED PROTEIN ELASTIN MICROFIBRIL INTERFACER"/>
    <property type="match status" value="1"/>
</dbReference>
<sequence>MHVFITNSERQVVGTVAFSAYLNHDVTNLGPDHTIQLQGVVINEGNAYNPHTGVFTVPLDGVYFLTFTAEDYRPHRELLDIVVDGQMISSTVFGQNIDHYVGGNTVLAGLRKGQSVWVAVDSSESTGGSLQGDTGRYTTFSGFYLFE</sequence>
<dbReference type="InterPro" id="IPR001073">
    <property type="entry name" value="C1q_dom"/>
</dbReference>
<dbReference type="SMART" id="SM00110">
    <property type="entry name" value="C1Q"/>
    <property type="match status" value="1"/>
</dbReference>
<protein>
    <recommendedName>
        <fullName evidence="3">C1q domain-containing protein</fullName>
    </recommendedName>
</protein>
<evidence type="ECO:0000313" key="4">
    <source>
        <dbReference type="EMBL" id="KAH3824110.1"/>
    </source>
</evidence>
<reference evidence="4" key="1">
    <citation type="journal article" date="2019" name="bioRxiv">
        <title>The Genome of the Zebra Mussel, Dreissena polymorpha: A Resource for Invasive Species Research.</title>
        <authorList>
            <person name="McCartney M.A."/>
            <person name="Auch B."/>
            <person name="Kono T."/>
            <person name="Mallez S."/>
            <person name="Zhang Y."/>
            <person name="Obille A."/>
            <person name="Becker A."/>
            <person name="Abrahante J.E."/>
            <person name="Garbe J."/>
            <person name="Badalamenti J.P."/>
            <person name="Herman A."/>
            <person name="Mangelson H."/>
            <person name="Liachko I."/>
            <person name="Sullivan S."/>
            <person name="Sone E.D."/>
            <person name="Koren S."/>
            <person name="Silverstein K.A.T."/>
            <person name="Beckman K.B."/>
            <person name="Gohl D.M."/>
        </authorList>
    </citation>
    <scope>NUCLEOTIDE SEQUENCE</scope>
    <source>
        <strain evidence="4">Duluth1</strain>
        <tissue evidence="4">Whole animal</tissue>
    </source>
</reference>
<dbReference type="GO" id="GO:0005576">
    <property type="term" value="C:extracellular region"/>
    <property type="evidence" value="ECO:0007669"/>
    <property type="project" value="UniProtKB-SubCell"/>
</dbReference>
<dbReference type="InterPro" id="IPR050392">
    <property type="entry name" value="Collagen/C1q_domain"/>
</dbReference>
<proteinExistence type="predicted"/>
<feature type="domain" description="C1q" evidence="3">
    <location>
        <begin position="11"/>
        <end position="147"/>
    </location>
</feature>
<evidence type="ECO:0000259" key="3">
    <source>
        <dbReference type="PROSITE" id="PS50871"/>
    </source>
</evidence>
<comment type="subcellular location">
    <subcellularLocation>
        <location evidence="1">Secreted</location>
    </subcellularLocation>
</comment>
<dbReference type="SUPFAM" id="SSF49842">
    <property type="entry name" value="TNF-like"/>
    <property type="match status" value="1"/>
</dbReference>
<dbReference type="PRINTS" id="PR00007">
    <property type="entry name" value="COMPLEMNTC1Q"/>
</dbReference>
<evidence type="ECO:0000313" key="5">
    <source>
        <dbReference type="Proteomes" id="UP000828390"/>
    </source>
</evidence>
<dbReference type="PANTHER" id="PTHR15427:SF50">
    <property type="entry name" value="COMPLEMENT C1Q TUMOR NECROSIS FACTOR-RELATED PROTEIN 2-LIKE"/>
    <property type="match status" value="1"/>
</dbReference>
<reference evidence="4" key="2">
    <citation type="submission" date="2020-11" db="EMBL/GenBank/DDBJ databases">
        <authorList>
            <person name="McCartney M.A."/>
            <person name="Auch B."/>
            <person name="Kono T."/>
            <person name="Mallez S."/>
            <person name="Becker A."/>
            <person name="Gohl D.M."/>
            <person name="Silverstein K.A.T."/>
            <person name="Koren S."/>
            <person name="Bechman K.B."/>
            <person name="Herman A."/>
            <person name="Abrahante J.E."/>
            <person name="Garbe J."/>
        </authorList>
    </citation>
    <scope>NUCLEOTIDE SEQUENCE</scope>
    <source>
        <strain evidence="4">Duluth1</strain>
        <tissue evidence="4">Whole animal</tissue>
    </source>
</reference>
<accession>A0A9D4GW36</accession>
<evidence type="ECO:0000256" key="2">
    <source>
        <dbReference type="ARBA" id="ARBA00022525"/>
    </source>
</evidence>
<gene>
    <name evidence="4" type="ORF">DPMN_125938</name>
</gene>
<organism evidence="4 5">
    <name type="scientific">Dreissena polymorpha</name>
    <name type="common">Zebra mussel</name>
    <name type="synonym">Mytilus polymorpha</name>
    <dbReference type="NCBI Taxonomy" id="45954"/>
    <lineage>
        <taxon>Eukaryota</taxon>
        <taxon>Metazoa</taxon>
        <taxon>Spiralia</taxon>
        <taxon>Lophotrochozoa</taxon>
        <taxon>Mollusca</taxon>
        <taxon>Bivalvia</taxon>
        <taxon>Autobranchia</taxon>
        <taxon>Heteroconchia</taxon>
        <taxon>Euheterodonta</taxon>
        <taxon>Imparidentia</taxon>
        <taxon>Neoheterodontei</taxon>
        <taxon>Myida</taxon>
        <taxon>Dreissenoidea</taxon>
        <taxon>Dreissenidae</taxon>
        <taxon>Dreissena</taxon>
    </lineage>
</organism>
<dbReference type="Proteomes" id="UP000828390">
    <property type="component" value="Unassembled WGS sequence"/>
</dbReference>
<name>A0A9D4GW36_DREPO</name>
<dbReference type="Pfam" id="PF00386">
    <property type="entry name" value="C1q"/>
    <property type="match status" value="1"/>
</dbReference>
<dbReference type="PROSITE" id="PS50871">
    <property type="entry name" value="C1Q"/>
    <property type="match status" value="1"/>
</dbReference>
<evidence type="ECO:0000256" key="1">
    <source>
        <dbReference type="ARBA" id="ARBA00004613"/>
    </source>
</evidence>
<comment type="caution">
    <text evidence="4">The sequence shown here is derived from an EMBL/GenBank/DDBJ whole genome shotgun (WGS) entry which is preliminary data.</text>
</comment>